<name>A0ABV7AYT8_9GAMM</name>
<evidence type="ECO:0000256" key="1">
    <source>
        <dbReference type="SAM" id="Phobius"/>
    </source>
</evidence>
<feature type="transmembrane region" description="Helical" evidence="1">
    <location>
        <begin position="92"/>
        <end position="115"/>
    </location>
</feature>
<reference evidence="3" key="1">
    <citation type="journal article" date="2019" name="Int. J. Syst. Evol. Microbiol.">
        <title>The Global Catalogue of Microorganisms (GCM) 10K type strain sequencing project: providing services to taxonomists for standard genome sequencing and annotation.</title>
        <authorList>
            <consortium name="The Broad Institute Genomics Platform"/>
            <consortium name="The Broad Institute Genome Sequencing Center for Infectious Disease"/>
            <person name="Wu L."/>
            <person name="Ma J."/>
        </authorList>
    </citation>
    <scope>NUCLEOTIDE SEQUENCE [LARGE SCALE GENOMIC DNA]</scope>
    <source>
        <strain evidence="3">KCTC 62195</strain>
    </source>
</reference>
<evidence type="ECO:0000313" key="3">
    <source>
        <dbReference type="Proteomes" id="UP001595457"/>
    </source>
</evidence>
<protein>
    <submittedName>
        <fullName evidence="2">Magnesium transporter</fullName>
    </submittedName>
</protein>
<sequence>MNRHYYVSDDLNELERVEQELEASGIDTEQIHVLSERDAELDHHERLHSVPSFMKTDVVNSGRRGLFIGLTLAVLILVVAHLSGWTDSFAGWVPFVFLALVVFGFCTWEGGFFGIQSRNRLFRPLQEKLQQGKHVFFVDVEPAQEGVLEQVVRHHPRLEVAGTGEAMPHWVMSGEKKWHRFKKTI</sequence>
<dbReference type="RefSeq" id="WP_377816601.1">
    <property type="nucleotide sequence ID" value="NZ_JBHRSJ010000035.1"/>
</dbReference>
<keyword evidence="1" id="KW-0472">Membrane</keyword>
<evidence type="ECO:0000313" key="2">
    <source>
        <dbReference type="EMBL" id="MFC2974416.1"/>
    </source>
</evidence>
<dbReference type="EMBL" id="JBHRSJ010000035">
    <property type="protein sequence ID" value="MFC2974416.1"/>
    <property type="molecule type" value="Genomic_DNA"/>
</dbReference>
<dbReference type="Proteomes" id="UP001595457">
    <property type="component" value="Unassembled WGS sequence"/>
</dbReference>
<gene>
    <name evidence="2" type="ORF">ACFOJE_19670</name>
</gene>
<comment type="caution">
    <text evidence="2">The sequence shown here is derived from an EMBL/GenBank/DDBJ whole genome shotgun (WGS) entry which is preliminary data.</text>
</comment>
<organism evidence="2 3">
    <name type="scientific">Azotobacter bryophylli</name>
    <dbReference type="NCBI Taxonomy" id="1986537"/>
    <lineage>
        <taxon>Bacteria</taxon>
        <taxon>Pseudomonadati</taxon>
        <taxon>Pseudomonadota</taxon>
        <taxon>Gammaproteobacteria</taxon>
        <taxon>Pseudomonadales</taxon>
        <taxon>Pseudomonadaceae</taxon>
        <taxon>Azotobacter</taxon>
    </lineage>
</organism>
<proteinExistence type="predicted"/>
<accession>A0ABV7AYT8</accession>
<keyword evidence="3" id="KW-1185">Reference proteome</keyword>
<keyword evidence="1" id="KW-0812">Transmembrane</keyword>
<keyword evidence="1" id="KW-1133">Transmembrane helix</keyword>
<feature type="transmembrane region" description="Helical" evidence="1">
    <location>
        <begin position="65"/>
        <end position="86"/>
    </location>
</feature>